<dbReference type="Proteomes" id="UP000574717">
    <property type="component" value="Unassembled WGS sequence"/>
</dbReference>
<sequence>PIKDMGNLQDNGVQLQVILRVLQAESKRR</sequence>
<gene>
    <name evidence="1" type="ORF">HKBW3S03_02245</name>
</gene>
<dbReference type="AlphaFoldDB" id="A0A6V8NK86"/>
<evidence type="ECO:0000313" key="1">
    <source>
        <dbReference type="EMBL" id="GFP20739.1"/>
    </source>
</evidence>
<comment type="caution">
    <text evidence="1">The sequence shown here is derived from an EMBL/GenBank/DDBJ whole genome shotgun (WGS) entry which is preliminary data.</text>
</comment>
<organism evidence="1 2">
    <name type="scientific">Candidatus Hakubella thermalkaliphila</name>
    <dbReference type="NCBI Taxonomy" id="2754717"/>
    <lineage>
        <taxon>Bacteria</taxon>
        <taxon>Bacillati</taxon>
        <taxon>Actinomycetota</taxon>
        <taxon>Actinomycetota incertae sedis</taxon>
        <taxon>Candidatus Hakubellales</taxon>
        <taxon>Candidatus Hakubellaceae</taxon>
        <taxon>Candidatus Hakubella</taxon>
    </lineage>
</organism>
<proteinExistence type="predicted"/>
<dbReference type="EMBL" id="BLRU01000653">
    <property type="protein sequence ID" value="GFP20739.1"/>
    <property type="molecule type" value="Genomic_DNA"/>
</dbReference>
<feature type="non-terminal residue" evidence="1">
    <location>
        <position position="1"/>
    </location>
</feature>
<evidence type="ECO:0000313" key="2">
    <source>
        <dbReference type="Proteomes" id="UP000574717"/>
    </source>
</evidence>
<accession>A0A6V8NK86</accession>
<name>A0A6V8NK86_9ACTN</name>
<protein>
    <submittedName>
        <fullName evidence="1">Uncharacterized protein</fullName>
    </submittedName>
</protein>
<reference evidence="1 2" key="1">
    <citation type="journal article" date="2020" name="Front. Microbiol.">
        <title>Single-cell genomics of novel Actinobacteria with the Wood-Ljungdahl pathway discovered in a serpentinizing system.</title>
        <authorList>
            <person name="Merino N."/>
            <person name="Kawai M."/>
            <person name="Boyd E.S."/>
            <person name="Colman D.R."/>
            <person name="McGlynn S.E."/>
            <person name="Nealson K.H."/>
            <person name="Kurokawa K."/>
            <person name="Hongoh Y."/>
        </authorList>
    </citation>
    <scope>NUCLEOTIDE SEQUENCE [LARGE SCALE GENOMIC DNA]</scope>
    <source>
        <strain evidence="1 2">S03</strain>
    </source>
</reference>